<dbReference type="Proteomes" id="UP001500604">
    <property type="component" value="Unassembled WGS sequence"/>
</dbReference>
<feature type="chain" id="PRO_5045236394" description="SPOR domain-containing protein" evidence="1">
    <location>
        <begin position="26"/>
        <end position="211"/>
    </location>
</feature>
<dbReference type="InterPro" id="IPR036680">
    <property type="entry name" value="SPOR-like_sf"/>
</dbReference>
<keyword evidence="4" id="KW-1185">Reference proteome</keyword>
<gene>
    <name evidence="3" type="ORF">GCM10023116_35680</name>
</gene>
<evidence type="ECO:0000313" key="3">
    <source>
        <dbReference type="EMBL" id="GAA4651284.1"/>
    </source>
</evidence>
<dbReference type="EMBL" id="BAABFL010000446">
    <property type="protein sequence ID" value="GAA4651284.1"/>
    <property type="molecule type" value="Genomic_DNA"/>
</dbReference>
<reference evidence="4" key="1">
    <citation type="journal article" date="2019" name="Int. J. Syst. Evol. Microbiol.">
        <title>The Global Catalogue of Microorganisms (GCM) 10K type strain sequencing project: providing services to taxonomists for standard genome sequencing and annotation.</title>
        <authorList>
            <consortium name="The Broad Institute Genomics Platform"/>
            <consortium name="The Broad Institute Genome Sequencing Center for Infectious Disease"/>
            <person name="Wu L."/>
            <person name="Ma J."/>
        </authorList>
    </citation>
    <scope>NUCLEOTIDE SEQUENCE [LARGE SCALE GENOMIC DNA]</scope>
    <source>
        <strain evidence="4">JCM 17805</strain>
    </source>
</reference>
<dbReference type="RefSeq" id="WP_345197638.1">
    <property type="nucleotide sequence ID" value="NZ_BAABFL010000446.1"/>
</dbReference>
<feature type="signal peptide" evidence="1">
    <location>
        <begin position="1"/>
        <end position="25"/>
    </location>
</feature>
<comment type="caution">
    <text evidence="3">The sequence shown here is derived from an EMBL/GenBank/DDBJ whole genome shotgun (WGS) entry which is preliminary data.</text>
</comment>
<proteinExistence type="predicted"/>
<name>A0ABP8V789_9GAMM</name>
<keyword evidence="1" id="KW-0732">Signal</keyword>
<dbReference type="Gene3D" id="3.30.70.1070">
    <property type="entry name" value="Sporulation related repeat"/>
    <property type="match status" value="1"/>
</dbReference>
<accession>A0ABP8V789</accession>
<evidence type="ECO:0000256" key="1">
    <source>
        <dbReference type="SAM" id="SignalP"/>
    </source>
</evidence>
<evidence type="ECO:0000259" key="2">
    <source>
        <dbReference type="Pfam" id="PF05036"/>
    </source>
</evidence>
<dbReference type="InterPro" id="IPR007730">
    <property type="entry name" value="SPOR-like_dom"/>
</dbReference>
<sequence>MMHKYRDGRRVLLGVLLVFSTSVLAEEGSKKSHTAYTAGWECQAFSGGDWLCRTDTRSGFTVPLDTIATMRSSIPNTLSALQQSALSTKPPLFSEQRTGSSRSVLSLSSDARRLIAMLQREEAFTILWYAGSNRAEADRMRDAIGRVDDAILLVTDSREGKEYVIVSGLFSDQASARRDLSKLSQEGRLAFLHPSPLQVGVLSRRPLSLPD</sequence>
<dbReference type="Pfam" id="PF05036">
    <property type="entry name" value="SPOR"/>
    <property type="match status" value="1"/>
</dbReference>
<organism evidence="3 4">
    <name type="scientific">Kistimonas scapharcae</name>
    <dbReference type="NCBI Taxonomy" id="1036133"/>
    <lineage>
        <taxon>Bacteria</taxon>
        <taxon>Pseudomonadati</taxon>
        <taxon>Pseudomonadota</taxon>
        <taxon>Gammaproteobacteria</taxon>
        <taxon>Oceanospirillales</taxon>
        <taxon>Endozoicomonadaceae</taxon>
        <taxon>Kistimonas</taxon>
    </lineage>
</organism>
<protein>
    <recommendedName>
        <fullName evidence="2">SPOR domain-containing protein</fullName>
    </recommendedName>
</protein>
<evidence type="ECO:0000313" key="4">
    <source>
        <dbReference type="Proteomes" id="UP001500604"/>
    </source>
</evidence>
<feature type="domain" description="SPOR" evidence="2">
    <location>
        <begin position="124"/>
        <end position="185"/>
    </location>
</feature>